<dbReference type="Proteomes" id="UP001249851">
    <property type="component" value="Unassembled WGS sequence"/>
</dbReference>
<reference evidence="2" key="1">
    <citation type="journal article" date="2023" name="G3 (Bethesda)">
        <title>Whole genome assembly and annotation of the endangered Caribbean coral Acropora cervicornis.</title>
        <authorList>
            <person name="Selwyn J.D."/>
            <person name="Vollmer S.V."/>
        </authorList>
    </citation>
    <scope>NUCLEOTIDE SEQUENCE</scope>
    <source>
        <strain evidence="2">K2</strain>
    </source>
</reference>
<evidence type="ECO:0000256" key="1">
    <source>
        <dbReference type="SAM" id="MobiDB-lite"/>
    </source>
</evidence>
<name>A0AAD9V7U3_ACRCE</name>
<dbReference type="EMBL" id="JARQWQ010000022">
    <property type="protein sequence ID" value="KAK2564409.1"/>
    <property type="molecule type" value="Genomic_DNA"/>
</dbReference>
<comment type="caution">
    <text evidence="2">The sequence shown here is derived from an EMBL/GenBank/DDBJ whole genome shotgun (WGS) entry which is preliminary data.</text>
</comment>
<sequence>MSTGGHQRESASDAAAIHPSLSVKPPKSFDFSKFEEWLRWVKRFERYRVISGLSKLKGALQVNALLYAMDGVRRYLYKLYL</sequence>
<reference evidence="2" key="2">
    <citation type="journal article" date="2023" name="Science">
        <title>Genomic signatures of disease resistance in endangered staghorn corals.</title>
        <authorList>
            <person name="Vollmer S.V."/>
            <person name="Selwyn J.D."/>
            <person name="Despard B.A."/>
            <person name="Roesel C.L."/>
        </authorList>
    </citation>
    <scope>NUCLEOTIDE SEQUENCE</scope>
    <source>
        <strain evidence="2">K2</strain>
    </source>
</reference>
<feature type="compositionally biased region" description="Basic and acidic residues" evidence="1">
    <location>
        <begin position="1"/>
        <end position="11"/>
    </location>
</feature>
<dbReference type="AlphaFoldDB" id="A0AAD9V7U3"/>
<proteinExistence type="predicted"/>
<organism evidence="2 3">
    <name type="scientific">Acropora cervicornis</name>
    <name type="common">Staghorn coral</name>
    <dbReference type="NCBI Taxonomy" id="6130"/>
    <lineage>
        <taxon>Eukaryota</taxon>
        <taxon>Metazoa</taxon>
        <taxon>Cnidaria</taxon>
        <taxon>Anthozoa</taxon>
        <taxon>Hexacorallia</taxon>
        <taxon>Scleractinia</taxon>
        <taxon>Astrocoeniina</taxon>
        <taxon>Acroporidae</taxon>
        <taxon>Acropora</taxon>
    </lineage>
</organism>
<evidence type="ECO:0000313" key="3">
    <source>
        <dbReference type="Proteomes" id="UP001249851"/>
    </source>
</evidence>
<accession>A0AAD9V7U3</accession>
<keyword evidence="3" id="KW-1185">Reference proteome</keyword>
<protein>
    <submittedName>
        <fullName evidence="2">Uncharacterized protein</fullName>
    </submittedName>
</protein>
<evidence type="ECO:0000313" key="2">
    <source>
        <dbReference type="EMBL" id="KAK2564409.1"/>
    </source>
</evidence>
<feature type="region of interest" description="Disordered" evidence="1">
    <location>
        <begin position="1"/>
        <end position="24"/>
    </location>
</feature>
<gene>
    <name evidence="2" type="ORF">P5673_011838</name>
</gene>